<dbReference type="PANTHER" id="PTHR43877">
    <property type="entry name" value="AMINOALKYLPHOSPHONATE N-ACETYLTRANSFERASE-RELATED-RELATED"/>
    <property type="match status" value="1"/>
</dbReference>
<dbReference type="InterPro" id="IPR050832">
    <property type="entry name" value="Bact_Acetyltransf"/>
</dbReference>
<dbReference type="Gene3D" id="3.40.630.30">
    <property type="match status" value="1"/>
</dbReference>
<dbReference type="SUPFAM" id="SSF55729">
    <property type="entry name" value="Acyl-CoA N-acyltransferases (Nat)"/>
    <property type="match status" value="1"/>
</dbReference>
<dbReference type="AlphaFoldDB" id="A4BMR5"/>
<evidence type="ECO:0000256" key="2">
    <source>
        <dbReference type="ARBA" id="ARBA00023315"/>
    </source>
</evidence>
<feature type="domain" description="N-acetyltransferase" evidence="3">
    <location>
        <begin position="5"/>
        <end position="152"/>
    </location>
</feature>
<dbReference type="Pfam" id="PF00583">
    <property type="entry name" value="Acetyltransf_1"/>
    <property type="match status" value="1"/>
</dbReference>
<dbReference type="HOGENOM" id="CLU_1641944_0_0_6"/>
<comment type="caution">
    <text evidence="4">The sequence shown here is derived from an EMBL/GenBank/DDBJ whole genome shotgun (WGS) entry which is preliminary data.</text>
</comment>
<dbReference type="STRING" id="314278.NB231_17323"/>
<dbReference type="InterPro" id="IPR000182">
    <property type="entry name" value="GNAT_dom"/>
</dbReference>
<accession>A4BMR5</accession>
<organism evidence="4 5">
    <name type="scientific">Nitrococcus mobilis Nb-231</name>
    <dbReference type="NCBI Taxonomy" id="314278"/>
    <lineage>
        <taxon>Bacteria</taxon>
        <taxon>Pseudomonadati</taxon>
        <taxon>Pseudomonadota</taxon>
        <taxon>Gammaproteobacteria</taxon>
        <taxon>Chromatiales</taxon>
        <taxon>Ectothiorhodospiraceae</taxon>
        <taxon>Nitrococcus</taxon>
    </lineage>
</organism>
<protein>
    <submittedName>
        <fullName evidence="4">Acetyltransferase, GNAT family protein</fullName>
    </submittedName>
</protein>
<evidence type="ECO:0000313" key="4">
    <source>
        <dbReference type="EMBL" id="EAR23603.1"/>
    </source>
</evidence>
<dbReference type="PROSITE" id="PS51186">
    <property type="entry name" value="GNAT"/>
    <property type="match status" value="1"/>
</dbReference>
<dbReference type="CDD" id="cd04301">
    <property type="entry name" value="NAT_SF"/>
    <property type="match status" value="1"/>
</dbReference>
<reference evidence="4 5" key="1">
    <citation type="submission" date="2006-02" db="EMBL/GenBank/DDBJ databases">
        <authorList>
            <person name="Waterbury J."/>
            <person name="Ferriera S."/>
            <person name="Johnson J."/>
            <person name="Kravitz S."/>
            <person name="Halpern A."/>
            <person name="Remington K."/>
            <person name="Beeson K."/>
            <person name="Tran B."/>
            <person name="Rogers Y.-H."/>
            <person name="Friedman R."/>
            <person name="Venter J.C."/>
        </authorList>
    </citation>
    <scope>NUCLEOTIDE SEQUENCE [LARGE SCALE GENOMIC DNA]</scope>
    <source>
        <strain evidence="4 5">Nb-231</strain>
    </source>
</reference>
<keyword evidence="5" id="KW-1185">Reference proteome</keyword>
<dbReference type="InterPro" id="IPR016181">
    <property type="entry name" value="Acyl_CoA_acyltransferase"/>
</dbReference>
<keyword evidence="2" id="KW-0012">Acyltransferase</keyword>
<keyword evidence="1 4" id="KW-0808">Transferase</keyword>
<dbReference type="eggNOG" id="COG0456">
    <property type="taxonomic scope" value="Bacteria"/>
</dbReference>
<name>A4BMR5_9GAMM</name>
<evidence type="ECO:0000259" key="3">
    <source>
        <dbReference type="PROSITE" id="PS51186"/>
    </source>
</evidence>
<dbReference type="GO" id="GO:0016747">
    <property type="term" value="F:acyltransferase activity, transferring groups other than amino-acyl groups"/>
    <property type="evidence" value="ECO:0007669"/>
    <property type="project" value="InterPro"/>
</dbReference>
<proteinExistence type="predicted"/>
<evidence type="ECO:0000256" key="1">
    <source>
        <dbReference type="ARBA" id="ARBA00022679"/>
    </source>
</evidence>
<evidence type="ECO:0000313" key="5">
    <source>
        <dbReference type="Proteomes" id="UP000003374"/>
    </source>
</evidence>
<dbReference type="Proteomes" id="UP000003374">
    <property type="component" value="Unassembled WGS sequence"/>
</dbReference>
<gene>
    <name evidence="4" type="ORF">NB231_17323</name>
</gene>
<dbReference type="EMBL" id="AAOF01000001">
    <property type="protein sequence ID" value="EAR23603.1"/>
    <property type="molecule type" value="Genomic_DNA"/>
</dbReference>
<sequence>MARILDIRLAVSADATAIATMSRDLIETGLDWSWTRERVARALARKDTIGAAGYLGLTMTGFALMRFGYEEANLDLLAVRPPWRRRGIGRALVQWLEESALVAGIGIVRIQVRADQPAALAFYRSLGYRSWRKVAGYYGKRQTALYMAHDLWCPPVLDSLR</sequence>